<sequence length="867" mass="97573">MDSLREKVTSGLELIDSSTLNVRQTLDSLQDNANSLVLLTVQWKEMESYFDSMKNILQKRAKELEAKEKEIYSKLSDLEKKEEVEVEKLRSEFEPLVSLLAKNMGSSVTMVTKSSSLPDFADDLVKKNSNLARMVPYLDPAKFVLDAVEASFKEYLDKDLGEADDSVANSCILLLDTLIKMNLNITVKVKQEATQLGIDWISKAKTNPNHHSLVLGCLLFQAAYGLASVTTHEVLFNLLEPFLLNDHAPKLFRSLGLKNKVHDVVETLKQKEEYLGTLKYICEFKLYKLCPRGRPGDFLLEILDASEKAAQVNAGTGDSVEEQKARKEKRKADAVMALKYINETKSEYMFPSKVLKKLIELKDDESASAAMNHEERQRSTKTKSIIPHEEESEAKRQRLTEPETSLQSSIVNHQLGDKSVPSQPYAIATHPSSSQTKSNIFSGSITADMLRELLKKTSLGESEDLFNALKCTQDPAKLVLDTSMALFPSNPKGSYEFKLLITSANCFLLLNQMKKLMPQIGDTVKHDAKKLAVYWKDKFPMSKQCNLEVICFLEFLGIFGIVSEFKANDLLGLLNNSYWRTVSPNLFQFLALEYAIPDFIHNLIKTGHRLKAVNYIYSLDMVNKFRPVSDIIKDSLRITKQFAEKSFREAKDEYSAQVAAIDRQINSLRNAIKCIKSHKLESEFESENLEERINSLLKIRGNLSDGSGIKTDLTIQQSKTAKPTNVAEVGSVTKNSPLELSTAAASSSASKPSRKMNKKKRKRSLSGSIQSSGHVASLTSNYSPVASLTSNYIHVASLTSNHYPVVSLTSNHFPRHVYSLNQRQGCPINNGLEAFTVNLNPNHNYNQLRQPQLRPFYQHLKPFFRNH</sequence>
<evidence type="ECO:0000256" key="7">
    <source>
        <dbReference type="SAM" id="MobiDB-lite"/>
    </source>
</evidence>
<dbReference type="AlphaFoldDB" id="A0ABD1BUH8"/>
<dbReference type="PANTHER" id="PTHR31791">
    <property type="entry name" value="FRIGIDA-LIKE PROTEIN 3-RELATED"/>
    <property type="match status" value="1"/>
</dbReference>
<keyword evidence="6" id="KW-0175">Coiled coil</keyword>
<keyword evidence="4 5" id="KW-0287">Flowering</keyword>
<reference evidence="8 9" key="1">
    <citation type="submission" date="2024-04" db="EMBL/GenBank/DDBJ databases">
        <title>Genome assembly C_amara_ONT_v2.</title>
        <authorList>
            <person name="Yant L."/>
            <person name="Moore C."/>
            <person name="Slenker M."/>
        </authorList>
    </citation>
    <scope>NUCLEOTIDE SEQUENCE [LARGE SCALE GENOMIC DNA]</scope>
    <source>
        <tissue evidence="8">Leaf</tissue>
    </source>
</reference>
<evidence type="ECO:0000256" key="1">
    <source>
        <dbReference type="ARBA" id="ARBA00008956"/>
    </source>
</evidence>
<evidence type="ECO:0000313" key="9">
    <source>
        <dbReference type="Proteomes" id="UP001558713"/>
    </source>
</evidence>
<keyword evidence="3 5" id="KW-0221">Differentiation</keyword>
<evidence type="ECO:0000256" key="2">
    <source>
        <dbReference type="ARBA" id="ARBA00022473"/>
    </source>
</evidence>
<organism evidence="8 9">
    <name type="scientific">Cardamine amara subsp. amara</name>
    <dbReference type="NCBI Taxonomy" id="228776"/>
    <lineage>
        <taxon>Eukaryota</taxon>
        <taxon>Viridiplantae</taxon>
        <taxon>Streptophyta</taxon>
        <taxon>Embryophyta</taxon>
        <taxon>Tracheophyta</taxon>
        <taxon>Spermatophyta</taxon>
        <taxon>Magnoliopsida</taxon>
        <taxon>eudicotyledons</taxon>
        <taxon>Gunneridae</taxon>
        <taxon>Pentapetalae</taxon>
        <taxon>rosids</taxon>
        <taxon>malvids</taxon>
        <taxon>Brassicales</taxon>
        <taxon>Brassicaceae</taxon>
        <taxon>Cardamineae</taxon>
        <taxon>Cardamine</taxon>
    </lineage>
</organism>
<feature type="compositionally biased region" description="Basic residues" evidence="7">
    <location>
        <begin position="752"/>
        <end position="764"/>
    </location>
</feature>
<feature type="coiled-coil region" evidence="6">
    <location>
        <begin position="633"/>
        <end position="671"/>
    </location>
</feature>
<dbReference type="InterPro" id="IPR012474">
    <property type="entry name" value="Frigida"/>
</dbReference>
<accession>A0ABD1BUH8</accession>
<evidence type="ECO:0000256" key="5">
    <source>
        <dbReference type="RuleBase" id="RU364012"/>
    </source>
</evidence>
<evidence type="ECO:0000313" key="8">
    <source>
        <dbReference type="EMBL" id="KAL1220857.1"/>
    </source>
</evidence>
<name>A0ABD1BUH8_CARAN</name>
<dbReference type="PANTHER" id="PTHR31791:SF60">
    <property type="entry name" value="FRIGIDA-LIKE PROTEIN 5"/>
    <property type="match status" value="1"/>
</dbReference>
<evidence type="ECO:0000256" key="4">
    <source>
        <dbReference type="ARBA" id="ARBA00023089"/>
    </source>
</evidence>
<gene>
    <name evidence="8" type="ORF">V5N11_016863</name>
</gene>
<keyword evidence="2 5" id="KW-0217">Developmental protein</keyword>
<proteinExistence type="inferred from homology"/>
<feature type="coiled-coil region" evidence="6">
    <location>
        <begin position="54"/>
        <end position="92"/>
    </location>
</feature>
<feature type="region of interest" description="Disordered" evidence="7">
    <location>
        <begin position="367"/>
        <end position="407"/>
    </location>
</feature>
<comment type="caution">
    <text evidence="8">The sequence shown here is derived from an EMBL/GenBank/DDBJ whole genome shotgun (WGS) entry which is preliminary data.</text>
</comment>
<dbReference type="EMBL" id="JBANAX010000143">
    <property type="protein sequence ID" value="KAL1220857.1"/>
    <property type="molecule type" value="Genomic_DNA"/>
</dbReference>
<keyword evidence="9" id="KW-1185">Reference proteome</keyword>
<feature type="region of interest" description="Disordered" evidence="7">
    <location>
        <begin position="741"/>
        <end position="775"/>
    </location>
</feature>
<comment type="similarity">
    <text evidence="1 5">Belongs to the Frigida family.</text>
</comment>
<feature type="compositionally biased region" description="Basic and acidic residues" evidence="7">
    <location>
        <begin position="386"/>
        <end position="401"/>
    </location>
</feature>
<evidence type="ECO:0000256" key="3">
    <source>
        <dbReference type="ARBA" id="ARBA00022782"/>
    </source>
</evidence>
<dbReference type="Proteomes" id="UP001558713">
    <property type="component" value="Unassembled WGS sequence"/>
</dbReference>
<evidence type="ECO:0000256" key="6">
    <source>
        <dbReference type="SAM" id="Coils"/>
    </source>
</evidence>
<dbReference type="Pfam" id="PF07899">
    <property type="entry name" value="Frigida"/>
    <property type="match status" value="2"/>
</dbReference>
<dbReference type="GO" id="GO:0009908">
    <property type="term" value="P:flower development"/>
    <property type="evidence" value="ECO:0007669"/>
    <property type="project" value="UniProtKB-KW"/>
</dbReference>
<protein>
    <recommendedName>
        <fullName evidence="5">FRIGIDA-like protein</fullName>
    </recommendedName>
</protein>
<feature type="compositionally biased region" description="Polar residues" evidence="7">
    <location>
        <begin position="765"/>
        <end position="775"/>
    </location>
</feature>
<dbReference type="GO" id="GO:0030154">
    <property type="term" value="P:cell differentiation"/>
    <property type="evidence" value="ECO:0007669"/>
    <property type="project" value="UniProtKB-KW"/>
</dbReference>